<feature type="transmembrane region" description="Helical" evidence="2">
    <location>
        <begin position="12"/>
        <end position="38"/>
    </location>
</feature>
<reference evidence="3" key="1">
    <citation type="journal article" date="2008" name="Nature">
        <title>The amphioxus genome and the evolution of the chordate karyotype.</title>
        <authorList>
            <consortium name="US DOE Joint Genome Institute (JGI-PGF)"/>
            <person name="Putnam N.H."/>
            <person name="Butts T."/>
            <person name="Ferrier D.E.K."/>
            <person name="Furlong R.F."/>
            <person name="Hellsten U."/>
            <person name="Kawashima T."/>
            <person name="Robinson-Rechavi M."/>
            <person name="Shoguchi E."/>
            <person name="Terry A."/>
            <person name="Yu J.-K."/>
            <person name="Benito-Gutierrez E.L."/>
            <person name="Dubchak I."/>
            <person name="Garcia-Fernandez J."/>
            <person name="Gibson-Brown J.J."/>
            <person name="Grigoriev I.V."/>
            <person name="Horton A.C."/>
            <person name="de Jong P.J."/>
            <person name="Jurka J."/>
            <person name="Kapitonov V.V."/>
            <person name="Kohara Y."/>
            <person name="Kuroki Y."/>
            <person name="Lindquist E."/>
            <person name="Lucas S."/>
            <person name="Osoegawa K."/>
            <person name="Pennacchio L.A."/>
            <person name="Salamov A.A."/>
            <person name="Satou Y."/>
            <person name="Sauka-Spengler T."/>
            <person name="Schmutz J."/>
            <person name="Shin-I T."/>
            <person name="Toyoda A."/>
            <person name="Bronner-Fraser M."/>
            <person name="Fujiyama A."/>
            <person name="Holland L.Z."/>
            <person name="Holland P.W.H."/>
            <person name="Satoh N."/>
            <person name="Rokhsar D.S."/>
        </authorList>
    </citation>
    <scope>NUCLEOTIDE SEQUENCE [LARGE SCALE GENOMIC DNA]</scope>
    <source>
        <strain evidence="3">S238N-H82</strain>
        <tissue evidence="3">Testes</tissue>
    </source>
</reference>
<feature type="region of interest" description="Disordered" evidence="1">
    <location>
        <begin position="350"/>
        <end position="605"/>
    </location>
</feature>
<feature type="compositionally biased region" description="Basic and acidic residues" evidence="1">
    <location>
        <begin position="501"/>
        <end position="512"/>
    </location>
</feature>
<sequence>MVFLSRIDDVFWAMLVLLVISVAVSIVLLLIFFAPLIFKRRHAREIVLNDMLPSSGFSEGCLDTQPSSTAEWWVSNTTLTTALLQTDLINTTTQAPTTASTADTCTCTCSSADCSTYIIWAVTGTFLGTSLLCGLIMVLVWRCNLCRFRQATLERVEDRYRVSSLALPPHESLRRVSHRYEGGTRWYAGPGDPHVNLGFQSDETPDDYISGGSRIQMMVENGTLENGHGHERAHAHTFHHYRKKDSNVSNIYENPMSVKRASEALRGRYATFPRAEQPQHKLSTASGMYEMPIDWPGDAPDDRKISSVSSYYESPVLQDMEATRHDRDVLGHEESRKQSTVSGVYEMVEPMSSKRYRSNPDIAGIQEEDADMDHREARRKSTVYDAPMPEVPPREARRPTPVPELPPRQNSLSSPNVATMGSIPAPLPRGDRTPKVPPREPRHHSMAERLAASEPDGYGRGDLEGDQDFEDRERRRKSTVYDAPMPELPPTAARHVSTPEAAHENYGSKHDGDDESISDGEVPPCPFGDAPVPPIGAVPARPTGGAPSPPSSAVPSPPARRPPTFPEGFQPEFSDGVAPPFQEQFAPAFPEDLPPAFPEDLAPVPQKRASLPAYLTRDRLDSVGSMDTLASEPLSERQTHFEMRKIDFDFIPAPDYPEDDVMPAPNDASDRGPIRRQHAHGKSLESRDDDYYRGYDDETNDDANVTYIS</sequence>
<keyword evidence="2" id="KW-0472">Membrane</keyword>
<dbReference type="EMBL" id="GG666562">
    <property type="protein sequence ID" value="EEN55097.1"/>
    <property type="molecule type" value="Genomic_DNA"/>
</dbReference>
<name>C3YX79_BRAFL</name>
<feature type="region of interest" description="Disordered" evidence="1">
    <location>
        <begin position="652"/>
        <end position="709"/>
    </location>
</feature>
<evidence type="ECO:0000313" key="3">
    <source>
        <dbReference type="EMBL" id="EEN55097.1"/>
    </source>
</evidence>
<dbReference type="InParanoid" id="C3YX79"/>
<keyword evidence="2" id="KW-0812">Transmembrane</keyword>
<protein>
    <submittedName>
        <fullName evidence="3">Uncharacterized protein</fullName>
    </submittedName>
</protein>
<keyword evidence="2" id="KW-1133">Transmembrane helix</keyword>
<organism>
    <name type="scientific">Branchiostoma floridae</name>
    <name type="common">Florida lancelet</name>
    <name type="synonym">Amphioxus</name>
    <dbReference type="NCBI Taxonomy" id="7739"/>
    <lineage>
        <taxon>Eukaryota</taxon>
        <taxon>Metazoa</taxon>
        <taxon>Chordata</taxon>
        <taxon>Cephalochordata</taxon>
        <taxon>Leptocardii</taxon>
        <taxon>Amphioxiformes</taxon>
        <taxon>Branchiostomatidae</taxon>
        <taxon>Branchiostoma</taxon>
    </lineage>
</organism>
<evidence type="ECO:0000256" key="1">
    <source>
        <dbReference type="SAM" id="MobiDB-lite"/>
    </source>
</evidence>
<feature type="compositionally biased region" description="Pro residues" evidence="1">
    <location>
        <begin position="523"/>
        <end position="536"/>
    </location>
</feature>
<accession>C3YX79</accession>
<evidence type="ECO:0000256" key="2">
    <source>
        <dbReference type="SAM" id="Phobius"/>
    </source>
</evidence>
<feature type="compositionally biased region" description="Basic and acidic residues" evidence="1">
    <location>
        <begin position="682"/>
        <end position="696"/>
    </location>
</feature>
<feature type="compositionally biased region" description="Polar residues" evidence="1">
    <location>
        <begin position="408"/>
        <end position="419"/>
    </location>
</feature>
<feature type="compositionally biased region" description="Basic and acidic residues" evidence="1">
    <location>
        <begin position="429"/>
        <end position="447"/>
    </location>
</feature>
<feature type="compositionally biased region" description="Low complexity" evidence="1">
    <location>
        <begin position="578"/>
        <end position="591"/>
    </location>
</feature>
<gene>
    <name evidence="3" type="ORF">BRAFLDRAFT_81750</name>
</gene>
<proteinExistence type="predicted"/>
<feature type="compositionally biased region" description="Pro residues" evidence="1">
    <location>
        <begin position="547"/>
        <end position="565"/>
    </location>
</feature>
<feature type="transmembrane region" description="Helical" evidence="2">
    <location>
        <begin position="117"/>
        <end position="141"/>
    </location>
</feature>
<dbReference type="AlphaFoldDB" id="C3YX79"/>